<dbReference type="Proteomes" id="UP001234989">
    <property type="component" value="Chromosome 7"/>
</dbReference>
<dbReference type="EMBL" id="CP133618">
    <property type="protein sequence ID" value="WMV39519.1"/>
    <property type="molecule type" value="Genomic_DNA"/>
</dbReference>
<proteinExistence type="predicted"/>
<dbReference type="PANTHER" id="PTHR35420">
    <property type="entry name" value="OS02G0198500 PROTEIN"/>
    <property type="match status" value="1"/>
</dbReference>
<dbReference type="PANTHER" id="PTHR35420:SF1">
    <property type="entry name" value="OS09G0480532 PROTEIN"/>
    <property type="match status" value="1"/>
</dbReference>
<feature type="transmembrane region" description="Helical" evidence="1">
    <location>
        <begin position="62"/>
        <end position="84"/>
    </location>
</feature>
<keyword evidence="1" id="KW-0812">Transmembrane</keyword>
<evidence type="ECO:0000313" key="2">
    <source>
        <dbReference type="EMBL" id="WMV39519.1"/>
    </source>
</evidence>
<feature type="transmembrane region" description="Helical" evidence="1">
    <location>
        <begin position="20"/>
        <end position="41"/>
    </location>
</feature>
<keyword evidence="1" id="KW-0472">Membrane</keyword>
<keyword evidence="1" id="KW-1133">Transmembrane helix</keyword>
<keyword evidence="3" id="KW-1185">Reference proteome</keyword>
<protein>
    <recommendedName>
        <fullName evidence="4">Transmembrane protein</fullName>
    </recommendedName>
</protein>
<sequence>MAWSYGVRDGGSTFEGSELMMIAGMIFMSVLVISTVIFTCGDPSNSIKEDDGDDGGTTLEGSSLMIMVGMIIMSVLMVSMVIFACGDSSNGEKDDELVLSWKWRRRWWL</sequence>
<name>A0AAF0U598_SOLVR</name>
<evidence type="ECO:0008006" key="4">
    <source>
        <dbReference type="Google" id="ProtNLM"/>
    </source>
</evidence>
<gene>
    <name evidence="2" type="ORF">MTR67_032904</name>
</gene>
<evidence type="ECO:0000256" key="1">
    <source>
        <dbReference type="SAM" id="Phobius"/>
    </source>
</evidence>
<dbReference type="AlphaFoldDB" id="A0AAF0U598"/>
<organism evidence="2 3">
    <name type="scientific">Solanum verrucosum</name>
    <dbReference type="NCBI Taxonomy" id="315347"/>
    <lineage>
        <taxon>Eukaryota</taxon>
        <taxon>Viridiplantae</taxon>
        <taxon>Streptophyta</taxon>
        <taxon>Embryophyta</taxon>
        <taxon>Tracheophyta</taxon>
        <taxon>Spermatophyta</taxon>
        <taxon>Magnoliopsida</taxon>
        <taxon>eudicotyledons</taxon>
        <taxon>Gunneridae</taxon>
        <taxon>Pentapetalae</taxon>
        <taxon>asterids</taxon>
        <taxon>lamiids</taxon>
        <taxon>Solanales</taxon>
        <taxon>Solanaceae</taxon>
        <taxon>Solanoideae</taxon>
        <taxon>Solaneae</taxon>
        <taxon>Solanum</taxon>
    </lineage>
</organism>
<evidence type="ECO:0000313" key="3">
    <source>
        <dbReference type="Proteomes" id="UP001234989"/>
    </source>
</evidence>
<accession>A0AAF0U598</accession>
<reference evidence="2" key="1">
    <citation type="submission" date="2023-08" db="EMBL/GenBank/DDBJ databases">
        <title>A de novo genome assembly of Solanum verrucosum Schlechtendal, a Mexican diploid species geographically isolated from the other diploid A-genome species in potato relatives.</title>
        <authorList>
            <person name="Hosaka K."/>
        </authorList>
    </citation>
    <scope>NUCLEOTIDE SEQUENCE</scope>
    <source>
        <tissue evidence="2">Young leaves</tissue>
    </source>
</reference>